<dbReference type="Gene3D" id="3.10.20.30">
    <property type="match status" value="1"/>
</dbReference>
<dbReference type="EMBL" id="JAEEGB010000028">
    <property type="protein sequence ID" value="MBI6874635.1"/>
    <property type="molecule type" value="Genomic_DNA"/>
</dbReference>
<dbReference type="InterPro" id="IPR003749">
    <property type="entry name" value="ThiS/MoaD-like"/>
</dbReference>
<dbReference type="SUPFAM" id="SSF54285">
    <property type="entry name" value="MoaD/ThiS"/>
    <property type="match status" value="1"/>
</dbReference>
<keyword evidence="2" id="KW-1185">Reference proteome</keyword>
<gene>
    <name evidence="1" type="ORF">I6U51_18360</name>
</gene>
<dbReference type="InterPro" id="IPR012675">
    <property type="entry name" value="Beta-grasp_dom_sf"/>
</dbReference>
<dbReference type="RefSeq" id="WP_211144020.1">
    <property type="nucleotide sequence ID" value="NZ_JAEEGB010000028.1"/>
</dbReference>
<sequence length="74" mass="8357">MKIEVRLFATFREGREKKYFLELEENITPKDILDILKISSEEVAILLINGIDGQLNKPLKDKDVLSLFPPVGGG</sequence>
<protein>
    <submittedName>
        <fullName evidence="1">MoaD/ThiS family protein</fullName>
    </submittedName>
</protein>
<dbReference type="Pfam" id="PF02597">
    <property type="entry name" value="ThiS"/>
    <property type="match status" value="1"/>
</dbReference>
<dbReference type="AlphaFoldDB" id="A0A934M523"/>
<comment type="caution">
    <text evidence="1">The sequence shown here is derived from an EMBL/GenBank/DDBJ whole genome shotgun (WGS) entry which is preliminary data.</text>
</comment>
<organism evidence="1 2">
    <name type="scientific">Clostridium aciditolerans</name>
    <dbReference type="NCBI Taxonomy" id="339861"/>
    <lineage>
        <taxon>Bacteria</taxon>
        <taxon>Bacillati</taxon>
        <taxon>Bacillota</taxon>
        <taxon>Clostridia</taxon>
        <taxon>Eubacteriales</taxon>
        <taxon>Clostridiaceae</taxon>
        <taxon>Clostridium</taxon>
    </lineage>
</organism>
<dbReference type="CDD" id="cd17040">
    <property type="entry name" value="Ubl_MoaD_like"/>
    <property type="match status" value="1"/>
</dbReference>
<evidence type="ECO:0000313" key="1">
    <source>
        <dbReference type="EMBL" id="MBI6874635.1"/>
    </source>
</evidence>
<name>A0A934M523_9CLOT</name>
<proteinExistence type="predicted"/>
<accession>A0A934M523</accession>
<evidence type="ECO:0000313" key="2">
    <source>
        <dbReference type="Proteomes" id="UP000622687"/>
    </source>
</evidence>
<reference evidence="1" key="1">
    <citation type="submission" date="2020-12" db="EMBL/GenBank/DDBJ databases">
        <title>Clostridium thailandense sp. nov., a novel acetogenic bacterium isolated from peat land soil in Thailand.</title>
        <authorList>
            <person name="Chaikitkaew S."/>
            <person name="Birkeland N.K."/>
        </authorList>
    </citation>
    <scope>NUCLEOTIDE SEQUENCE</scope>
    <source>
        <strain evidence="1">DSM 17425</strain>
    </source>
</reference>
<dbReference type="Proteomes" id="UP000622687">
    <property type="component" value="Unassembled WGS sequence"/>
</dbReference>
<dbReference type="InterPro" id="IPR016155">
    <property type="entry name" value="Mopterin_synth/thiamin_S_b"/>
</dbReference>